<reference evidence="1 2" key="1">
    <citation type="journal article" date="2016" name="Virology">
        <title>The genome of AR9, a giant transducing Bacillus phage encoding two multisubunit RNA polymerases.</title>
        <authorList>
            <person name="Lavysh D."/>
            <person name="Sokolova M."/>
            <person name="Minakhin L."/>
            <person name="Yakunina M."/>
            <person name="Artamonova T."/>
            <person name="Kozyavkin S."/>
            <person name="Makarova K.S."/>
            <person name="Koonin E.V."/>
            <person name="Severinov K."/>
        </authorList>
    </citation>
    <scope>NUCLEOTIDE SEQUENCE [LARGE SCALE GENOMIC DNA]</scope>
</reference>
<accession>A0A172JI19</accession>
<sequence>MLSSTYILRFIEKKLGYKFNELEMDPDEIIDNIKEETLVTFSNFFPYQVEAIISNEDKVEGTGNQYYINTDYNILNVARMYDNTTRYFGAELVPYSNNMIDPVSRQIQADLSSMNRNPMTYQFTYPNIITITPALYTIRKTKLLLNVVHPDHFGTIPTNLQTEFLKLALYDTKEVLYQIRKRFANLQTAFGNIELFVDELQEATDRKQELLDKWRQNVAKQANRKKLYIY</sequence>
<dbReference type="EMBL" id="KU878088">
    <property type="protein sequence ID" value="AMS01196.1"/>
    <property type="molecule type" value="Genomic_DNA"/>
</dbReference>
<evidence type="ECO:0000313" key="2">
    <source>
        <dbReference type="Proteomes" id="UP000202618"/>
    </source>
</evidence>
<name>A0A172JI19_BPPB1</name>
<dbReference type="Proteomes" id="UP000202618">
    <property type="component" value="Segment"/>
</dbReference>
<organism evidence="1 2">
    <name type="scientific">Bacillus phage AR9</name>
    <dbReference type="NCBI Taxonomy" id="1815509"/>
    <lineage>
        <taxon>Viruses</taxon>
        <taxon>Duplodnaviria</taxon>
        <taxon>Heunggongvirae</taxon>
        <taxon>Uroviricota</taxon>
        <taxon>Caudoviricetes</taxon>
        <taxon>Takahashivirus</taxon>
        <taxon>Bacillus phage PBS1</taxon>
    </lineage>
</organism>
<dbReference type="KEGG" id="vg:29058830"/>
<dbReference type="RefSeq" id="YP_009283016.1">
    <property type="nucleotide sequence ID" value="NC_031039.1"/>
</dbReference>
<evidence type="ECO:0000313" key="1">
    <source>
        <dbReference type="EMBL" id="AMS01196.1"/>
    </source>
</evidence>
<dbReference type="GeneID" id="29058830"/>
<proteinExistence type="predicted"/>
<gene>
    <name evidence="1" type="ORF">AR9_g112</name>
</gene>
<protein>
    <submittedName>
        <fullName evidence="1">Virion protein</fullName>
    </submittedName>
</protein>